<dbReference type="InterPro" id="IPR029058">
    <property type="entry name" value="AB_hydrolase_fold"/>
</dbReference>
<accession>A0A1H6WJH1</accession>
<evidence type="ECO:0000313" key="4">
    <source>
        <dbReference type="EMBL" id="SEJ14257.1"/>
    </source>
</evidence>
<dbReference type="Proteomes" id="UP000199403">
    <property type="component" value="Unassembled WGS sequence"/>
</dbReference>
<dbReference type="AlphaFoldDB" id="A0A1H6WJH1"/>
<dbReference type="OrthoDB" id="9777975at2"/>
<dbReference type="Gene3D" id="3.40.50.1820">
    <property type="entry name" value="alpha/beta hydrolase"/>
    <property type="match status" value="1"/>
</dbReference>
<dbReference type="InterPro" id="IPR050300">
    <property type="entry name" value="GDXG_lipolytic_enzyme"/>
</dbReference>
<dbReference type="PROSITE" id="PS51257">
    <property type="entry name" value="PROKAR_LIPOPROTEIN"/>
    <property type="match status" value="1"/>
</dbReference>
<proteinExistence type="predicted"/>
<reference evidence="5" key="1">
    <citation type="submission" date="2016-10" db="EMBL/GenBank/DDBJ databases">
        <authorList>
            <person name="Varghese N."/>
            <person name="Submissions S."/>
        </authorList>
    </citation>
    <scope>NUCLEOTIDE SEQUENCE [LARGE SCALE GENOMIC DNA]</scope>
    <source>
        <strain evidence="5">IBRC-M 10761</strain>
    </source>
</reference>
<keyword evidence="5" id="KW-1185">Reference proteome</keyword>
<feature type="signal peptide" evidence="2">
    <location>
        <begin position="1"/>
        <end position="20"/>
    </location>
</feature>
<evidence type="ECO:0000256" key="1">
    <source>
        <dbReference type="ARBA" id="ARBA00022801"/>
    </source>
</evidence>
<gene>
    <name evidence="4" type="ORF">SAMN05192553_102599</name>
</gene>
<dbReference type="STRING" id="1416801.SAMN05192553_102599"/>
<keyword evidence="1" id="KW-0378">Hydrolase</keyword>
<name>A0A1H6WJH1_9BACT</name>
<dbReference type="EMBL" id="FNZH01000002">
    <property type="protein sequence ID" value="SEJ14257.1"/>
    <property type="molecule type" value="Genomic_DNA"/>
</dbReference>
<feature type="chain" id="PRO_5011479810" evidence="2">
    <location>
        <begin position="21"/>
        <end position="320"/>
    </location>
</feature>
<dbReference type="InterPro" id="IPR049492">
    <property type="entry name" value="BD-FAE-like_dom"/>
</dbReference>
<feature type="domain" description="BD-FAE-like" evidence="3">
    <location>
        <begin position="80"/>
        <end position="279"/>
    </location>
</feature>
<dbReference type="SUPFAM" id="SSF53474">
    <property type="entry name" value="alpha/beta-Hydrolases"/>
    <property type="match status" value="1"/>
</dbReference>
<evidence type="ECO:0000256" key="2">
    <source>
        <dbReference type="SAM" id="SignalP"/>
    </source>
</evidence>
<dbReference type="RefSeq" id="WP_092171727.1">
    <property type="nucleotide sequence ID" value="NZ_FNZH01000002.1"/>
</dbReference>
<keyword evidence="2" id="KW-0732">Signal</keyword>
<dbReference type="Pfam" id="PF20434">
    <property type="entry name" value="BD-FAE"/>
    <property type="match status" value="1"/>
</dbReference>
<dbReference type="PANTHER" id="PTHR48081:SF13">
    <property type="entry name" value="ALPHA_BETA HYDROLASE"/>
    <property type="match status" value="1"/>
</dbReference>
<dbReference type="GO" id="GO:0016787">
    <property type="term" value="F:hydrolase activity"/>
    <property type="evidence" value="ECO:0007669"/>
    <property type="project" value="UniProtKB-KW"/>
</dbReference>
<sequence>MRTIFLALVAGCLACACQTATTDADRPLQAPRGYLNETLLNIAYGLGSLDLIESTPAVPENLEAFTDIPYKTIDGLELQLDIYRKNGLQEPAPTLIFVHGGAWKKGKRQDYLPYLIDYAEKGYVTATLSYRLSGVATFPAAAQDVNCGIKWIKQHADAYGVDPDRLALIGGSAGGHLSLLLGYGGEEPLFNRDCEQGPDSRVKAIVDLYGPVDLTTPYAISTEQVQRFMGSSYEQDPEMYRLASPRTFITADDPPTLIFQGTIDSLVPVSQSDSLQRWLQQAGVPNEYHRLKGWPHTMDRAREVNDYCQFYIDRFLERYL</sequence>
<dbReference type="PANTHER" id="PTHR48081">
    <property type="entry name" value="AB HYDROLASE SUPERFAMILY PROTEIN C4A8.06C"/>
    <property type="match status" value="1"/>
</dbReference>
<evidence type="ECO:0000259" key="3">
    <source>
        <dbReference type="Pfam" id="PF20434"/>
    </source>
</evidence>
<evidence type="ECO:0000313" key="5">
    <source>
        <dbReference type="Proteomes" id="UP000199403"/>
    </source>
</evidence>
<protein>
    <submittedName>
        <fullName evidence="4">Acetyl esterase/lipase</fullName>
    </submittedName>
</protein>
<organism evidence="4 5">
    <name type="scientific">Cyclobacterium xiamenense</name>
    <dbReference type="NCBI Taxonomy" id="1297121"/>
    <lineage>
        <taxon>Bacteria</taxon>
        <taxon>Pseudomonadati</taxon>
        <taxon>Bacteroidota</taxon>
        <taxon>Cytophagia</taxon>
        <taxon>Cytophagales</taxon>
        <taxon>Cyclobacteriaceae</taxon>
        <taxon>Cyclobacterium</taxon>
    </lineage>
</organism>